<evidence type="ECO:0000313" key="2">
    <source>
        <dbReference type="EMBL" id="MDI9865433.1"/>
    </source>
</evidence>
<feature type="transmembrane region" description="Helical" evidence="1">
    <location>
        <begin position="34"/>
        <end position="54"/>
    </location>
</feature>
<protein>
    <submittedName>
        <fullName evidence="2">Uncharacterized protein</fullName>
    </submittedName>
</protein>
<feature type="transmembrane region" description="Helical" evidence="1">
    <location>
        <begin position="9"/>
        <end position="28"/>
    </location>
</feature>
<dbReference type="Proteomes" id="UP001236569">
    <property type="component" value="Unassembled WGS sequence"/>
</dbReference>
<name>A0ABT6YPA5_9BACT</name>
<dbReference type="RefSeq" id="WP_283370423.1">
    <property type="nucleotide sequence ID" value="NZ_JASHID010000009.1"/>
</dbReference>
<accession>A0ABT6YPA5</accession>
<dbReference type="EMBL" id="JASHID010000009">
    <property type="protein sequence ID" value="MDI9865433.1"/>
    <property type="molecule type" value="Genomic_DNA"/>
</dbReference>
<keyword evidence="1" id="KW-1133">Transmembrane helix</keyword>
<sequence>MNTTLKNTLLFFSLLGTIVSIGVLLLFAHDFTQMQIVGLCVTALVFILNSVSFLTRKREGNR</sequence>
<evidence type="ECO:0000256" key="1">
    <source>
        <dbReference type="SAM" id="Phobius"/>
    </source>
</evidence>
<organism evidence="2 3">
    <name type="scientific">Flectobacillus longus</name>
    <dbReference type="NCBI Taxonomy" id="2984207"/>
    <lineage>
        <taxon>Bacteria</taxon>
        <taxon>Pseudomonadati</taxon>
        <taxon>Bacteroidota</taxon>
        <taxon>Cytophagia</taxon>
        <taxon>Cytophagales</taxon>
        <taxon>Flectobacillaceae</taxon>
        <taxon>Flectobacillus</taxon>
    </lineage>
</organism>
<keyword evidence="1" id="KW-0472">Membrane</keyword>
<gene>
    <name evidence="2" type="ORF">QM480_13915</name>
</gene>
<evidence type="ECO:0000313" key="3">
    <source>
        <dbReference type="Proteomes" id="UP001236569"/>
    </source>
</evidence>
<comment type="caution">
    <text evidence="2">The sequence shown here is derived from an EMBL/GenBank/DDBJ whole genome shotgun (WGS) entry which is preliminary data.</text>
</comment>
<keyword evidence="1" id="KW-0812">Transmembrane</keyword>
<keyword evidence="3" id="KW-1185">Reference proteome</keyword>
<proteinExistence type="predicted"/>
<reference evidence="2 3" key="1">
    <citation type="submission" date="2023-05" db="EMBL/GenBank/DDBJ databases">
        <title>Novel species of genus Flectobacillus isolated from stream in China.</title>
        <authorList>
            <person name="Lu H."/>
        </authorList>
    </citation>
    <scope>NUCLEOTIDE SEQUENCE [LARGE SCALE GENOMIC DNA]</scope>
    <source>
        <strain evidence="2 3">DC10W</strain>
    </source>
</reference>